<gene>
    <name evidence="1" type="ORF">H1P_50053</name>
</gene>
<dbReference type="Proteomes" id="UP000320055">
    <property type="component" value="Unassembled WGS sequence"/>
</dbReference>
<accession>A0A563VZG3</accession>
<dbReference type="OrthoDB" id="9803333at2"/>
<organism evidence="1 2">
    <name type="scientific">Hyella patelloides LEGE 07179</name>
    <dbReference type="NCBI Taxonomy" id="945734"/>
    <lineage>
        <taxon>Bacteria</taxon>
        <taxon>Bacillati</taxon>
        <taxon>Cyanobacteriota</taxon>
        <taxon>Cyanophyceae</taxon>
        <taxon>Pleurocapsales</taxon>
        <taxon>Hyellaceae</taxon>
        <taxon>Hyella</taxon>
    </lineage>
</organism>
<dbReference type="AlphaFoldDB" id="A0A563VZG3"/>
<dbReference type="InterPro" id="IPR036291">
    <property type="entry name" value="NAD(P)-bd_dom_sf"/>
</dbReference>
<evidence type="ECO:0000313" key="2">
    <source>
        <dbReference type="Proteomes" id="UP000320055"/>
    </source>
</evidence>
<evidence type="ECO:0008006" key="3">
    <source>
        <dbReference type="Google" id="ProtNLM"/>
    </source>
</evidence>
<dbReference type="Gene3D" id="3.40.50.720">
    <property type="entry name" value="NAD(P)-binding Rossmann-like Domain"/>
    <property type="match status" value="1"/>
</dbReference>
<dbReference type="Pfam" id="PF13561">
    <property type="entry name" value="adh_short_C2"/>
    <property type="match status" value="1"/>
</dbReference>
<name>A0A563VZG3_9CYAN</name>
<proteinExistence type="predicted"/>
<dbReference type="SUPFAM" id="SSF51735">
    <property type="entry name" value="NAD(P)-binding Rossmann-fold domains"/>
    <property type="match status" value="1"/>
</dbReference>
<dbReference type="InterPro" id="IPR002347">
    <property type="entry name" value="SDR_fam"/>
</dbReference>
<sequence length="62" mass="6484">MGLTSFEEQDEVVGGVLLLKTASALDPEDIADTATFLASDRAKFISGEVVDVALGYNASYTA</sequence>
<evidence type="ECO:0000313" key="1">
    <source>
        <dbReference type="EMBL" id="VEP16848.1"/>
    </source>
</evidence>
<dbReference type="EMBL" id="CAACVJ010000445">
    <property type="protein sequence ID" value="VEP16848.1"/>
    <property type="molecule type" value="Genomic_DNA"/>
</dbReference>
<reference evidence="1 2" key="1">
    <citation type="submission" date="2019-01" db="EMBL/GenBank/DDBJ databases">
        <authorList>
            <person name="Brito A."/>
        </authorList>
    </citation>
    <scope>NUCLEOTIDE SEQUENCE [LARGE SCALE GENOMIC DNA]</scope>
    <source>
        <strain evidence="1">1</strain>
    </source>
</reference>
<protein>
    <recommendedName>
        <fullName evidence="3">Short-chain dehydrogenase/reductase SDR</fullName>
    </recommendedName>
</protein>
<keyword evidence="2" id="KW-1185">Reference proteome</keyword>
<dbReference type="RefSeq" id="WP_144863311.1">
    <property type="nucleotide sequence ID" value="NZ_LR213769.1"/>
</dbReference>